<evidence type="ECO:0000256" key="10">
    <source>
        <dbReference type="ARBA" id="ARBA00023295"/>
    </source>
</evidence>
<dbReference type="EC" id="3.2.1.14" evidence="3"/>
<keyword evidence="10 12" id="KW-0326">Glycosidase</keyword>
<dbReference type="Proteomes" id="UP000557566">
    <property type="component" value="Unassembled WGS sequence"/>
</dbReference>
<evidence type="ECO:0000259" key="15">
    <source>
        <dbReference type="PROSITE" id="PS51910"/>
    </source>
</evidence>
<reference evidence="16 17" key="1">
    <citation type="journal article" date="2020" name="Genome Biol. Evol.">
        <title>A new high-quality draft genome assembly of the Chinese cordyceps Ophiocordyceps sinensis.</title>
        <authorList>
            <person name="Shu R."/>
            <person name="Zhang J."/>
            <person name="Meng Q."/>
            <person name="Zhang H."/>
            <person name="Zhou G."/>
            <person name="Li M."/>
            <person name="Wu P."/>
            <person name="Zhao Y."/>
            <person name="Chen C."/>
            <person name="Qin Q."/>
        </authorList>
    </citation>
    <scope>NUCLEOTIDE SEQUENCE [LARGE SCALE GENOMIC DNA]</scope>
    <source>
        <strain evidence="16 17">IOZ07</strain>
    </source>
</reference>
<protein>
    <recommendedName>
        <fullName evidence="3">chitinase</fullName>
        <ecNumber evidence="3">3.2.1.14</ecNumber>
    </recommendedName>
</protein>
<evidence type="ECO:0000256" key="1">
    <source>
        <dbReference type="ARBA" id="ARBA00000822"/>
    </source>
</evidence>
<dbReference type="InterPro" id="IPR001579">
    <property type="entry name" value="Glyco_hydro_18_chit_AS"/>
</dbReference>
<proteinExistence type="inferred from homology"/>
<comment type="catalytic activity">
    <reaction evidence="1">
        <text>Random endo-hydrolysis of N-acetyl-beta-D-glucosaminide (1-&gt;4)-beta-linkages in chitin and chitodextrins.</text>
        <dbReference type="EC" id="3.2.1.14"/>
    </reaction>
</comment>
<sequence length="329" mass="34949">MPLSVRSFASAASWLSLVPSALAGFDPGSSKNIAVYWGQNSFGQGSGPFVQRNLAAYCNNSAIDIIPIAFMNGITPPIVNFANAGDRCDTFPGNPGLLKCPELENDIKTCQVKHGKTIVLSLGGATYTQGGWPSTSEAEKAADMVWAMFGPVQSGSNVDRPFGSAVVDGFDFDMEAYTGNLPAFGARLRSLMDKAGGKKFYLTAAPQCVFPDAALGSTLDSVPFDAIFTQFYNNWCSPVNFRPGGPQDAFNLDVWDAWAKRSKNPNVKIFLGIPGGAGAAGSGYTQGERLRAVIQYSKKFTSFGGCSLWDMSQVYGNGNFLGEVAGNLS</sequence>
<dbReference type="Pfam" id="PF00704">
    <property type="entry name" value="Glyco_hydro_18"/>
    <property type="match status" value="1"/>
</dbReference>
<keyword evidence="11" id="KW-0624">Polysaccharide degradation</keyword>
<dbReference type="GO" id="GO:0000272">
    <property type="term" value="P:polysaccharide catabolic process"/>
    <property type="evidence" value="ECO:0007669"/>
    <property type="project" value="UniProtKB-KW"/>
</dbReference>
<dbReference type="GO" id="GO:0005576">
    <property type="term" value="C:extracellular region"/>
    <property type="evidence" value="ECO:0007669"/>
    <property type="project" value="UniProtKB-SubCell"/>
</dbReference>
<comment type="similarity">
    <text evidence="13">Belongs to the glycosyl hydrolase 18 family.</text>
</comment>
<dbReference type="PROSITE" id="PS01095">
    <property type="entry name" value="GH18_1"/>
    <property type="match status" value="1"/>
</dbReference>
<dbReference type="PROSITE" id="PS51910">
    <property type="entry name" value="GH18_2"/>
    <property type="match status" value="1"/>
</dbReference>
<evidence type="ECO:0000256" key="4">
    <source>
        <dbReference type="ARBA" id="ARBA00022525"/>
    </source>
</evidence>
<evidence type="ECO:0000313" key="16">
    <source>
        <dbReference type="EMBL" id="KAF4507743.1"/>
    </source>
</evidence>
<keyword evidence="8" id="KW-0843">Virulence</keyword>
<dbReference type="GO" id="GO:0006032">
    <property type="term" value="P:chitin catabolic process"/>
    <property type="evidence" value="ECO:0007669"/>
    <property type="project" value="UniProtKB-KW"/>
</dbReference>
<comment type="caution">
    <text evidence="16">The sequence shown here is derived from an EMBL/GenBank/DDBJ whole genome shotgun (WGS) entry which is preliminary data.</text>
</comment>
<evidence type="ECO:0000256" key="14">
    <source>
        <dbReference type="SAM" id="SignalP"/>
    </source>
</evidence>
<dbReference type="SUPFAM" id="SSF51445">
    <property type="entry name" value="(Trans)glycosidases"/>
    <property type="match status" value="1"/>
</dbReference>
<evidence type="ECO:0000313" key="17">
    <source>
        <dbReference type="Proteomes" id="UP000557566"/>
    </source>
</evidence>
<evidence type="ECO:0000256" key="5">
    <source>
        <dbReference type="ARBA" id="ARBA00022669"/>
    </source>
</evidence>
<dbReference type="InterPro" id="IPR017853">
    <property type="entry name" value="GH"/>
</dbReference>
<dbReference type="InterPro" id="IPR050542">
    <property type="entry name" value="Glycosyl_Hydrlase18_Chitinase"/>
</dbReference>
<evidence type="ECO:0000256" key="11">
    <source>
        <dbReference type="ARBA" id="ARBA00023326"/>
    </source>
</evidence>
<dbReference type="GO" id="GO:0008061">
    <property type="term" value="F:chitin binding"/>
    <property type="evidence" value="ECO:0007669"/>
    <property type="project" value="UniProtKB-KW"/>
</dbReference>
<evidence type="ECO:0000256" key="2">
    <source>
        <dbReference type="ARBA" id="ARBA00004613"/>
    </source>
</evidence>
<dbReference type="PANTHER" id="PTHR45708:SF49">
    <property type="entry name" value="ENDOCHITINASE"/>
    <property type="match status" value="1"/>
</dbReference>
<keyword evidence="7" id="KW-0146">Chitin degradation</keyword>
<keyword evidence="9" id="KW-0119">Carbohydrate metabolism</keyword>
<name>A0A8H4PNH7_9HYPO</name>
<dbReference type="OrthoDB" id="2425929at2759"/>
<evidence type="ECO:0000256" key="3">
    <source>
        <dbReference type="ARBA" id="ARBA00012729"/>
    </source>
</evidence>
<keyword evidence="5" id="KW-0147">Chitin-binding</keyword>
<dbReference type="AlphaFoldDB" id="A0A8H4PNH7"/>
<dbReference type="GO" id="GO:0008843">
    <property type="term" value="F:endochitinase activity"/>
    <property type="evidence" value="ECO:0007669"/>
    <property type="project" value="UniProtKB-EC"/>
</dbReference>
<evidence type="ECO:0000256" key="13">
    <source>
        <dbReference type="RuleBase" id="RU004453"/>
    </source>
</evidence>
<keyword evidence="17" id="KW-1185">Reference proteome</keyword>
<keyword evidence="6 12" id="KW-0378">Hydrolase</keyword>
<keyword evidence="14" id="KW-0732">Signal</keyword>
<dbReference type="InterPro" id="IPR001223">
    <property type="entry name" value="Glyco_hydro18_cat"/>
</dbReference>
<evidence type="ECO:0000256" key="8">
    <source>
        <dbReference type="ARBA" id="ARBA00023026"/>
    </source>
</evidence>
<dbReference type="EMBL" id="JAAVMX010000005">
    <property type="protein sequence ID" value="KAF4507743.1"/>
    <property type="molecule type" value="Genomic_DNA"/>
</dbReference>
<feature type="domain" description="GH18" evidence="15">
    <location>
        <begin position="31"/>
        <end position="329"/>
    </location>
</feature>
<dbReference type="PANTHER" id="PTHR45708">
    <property type="entry name" value="ENDOCHITINASE"/>
    <property type="match status" value="1"/>
</dbReference>
<organism evidence="16 17">
    <name type="scientific">Ophiocordyceps sinensis</name>
    <dbReference type="NCBI Taxonomy" id="72228"/>
    <lineage>
        <taxon>Eukaryota</taxon>
        <taxon>Fungi</taxon>
        <taxon>Dikarya</taxon>
        <taxon>Ascomycota</taxon>
        <taxon>Pezizomycotina</taxon>
        <taxon>Sordariomycetes</taxon>
        <taxon>Hypocreomycetidae</taxon>
        <taxon>Hypocreales</taxon>
        <taxon>Ophiocordycipitaceae</taxon>
        <taxon>Ophiocordyceps</taxon>
    </lineage>
</organism>
<evidence type="ECO:0000256" key="6">
    <source>
        <dbReference type="ARBA" id="ARBA00022801"/>
    </source>
</evidence>
<evidence type="ECO:0000256" key="9">
    <source>
        <dbReference type="ARBA" id="ARBA00023277"/>
    </source>
</evidence>
<dbReference type="Gene3D" id="3.20.20.80">
    <property type="entry name" value="Glycosidases"/>
    <property type="match status" value="1"/>
</dbReference>
<feature type="signal peptide" evidence="14">
    <location>
        <begin position="1"/>
        <end position="23"/>
    </location>
</feature>
<evidence type="ECO:0000256" key="12">
    <source>
        <dbReference type="RuleBase" id="RU000489"/>
    </source>
</evidence>
<keyword evidence="4" id="KW-0964">Secreted</keyword>
<evidence type="ECO:0000256" key="7">
    <source>
        <dbReference type="ARBA" id="ARBA00023024"/>
    </source>
</evidence>
<feature type="chain" id="PRO_5034998472" description="chitinase" evidence="14">
    <location>
        <begin position="24"/>
        <end position="329"/>
    </location>
</feature>
<gene>
    <name evidence="16" type="ORF">G6O67_004209</name>
</gene>
<comment type="subcellular location">
    <subcellularLocation>
        <location evidence="2">Secreted</location>
    </subcellularLocation>
</comment>
<accession>A0A8H4PNH7</accession>